<dbReference type="EMBL" id="MAXA01000283">
    <property type="protein sequence ID" value="OHV19241.1"/>
    <property type="molecule type" value="Genomic_DNA"/>
</dbReference>
<protein>
    <submittedName>
        <fullName evidence="1">Uncharacterized protein</fullName>
    </submittedName>
</protein>
<keyword evidence="2" id="KW-1185">Reference proteome</keyword>
<evidence type="ECO:0000313" key="2">
    <source>
        <dbReference type="Proteomes" id="UP000179769"/>
    </source>
</evidence>
<comment type="caution">
    <text evidence="1">The sequence shown here is derived from an EMBL/GenBank/DDBJ whole genome shotgun (WGS) entry which is preliminary data.</text>
</comment>
<evidence type="ECO:0000313" key="1">
    <source>
        <dbReference type="EMBL" id="OHV19241.1"/>
    </source>
</evidence>
<organism evidence="1 2">
    <name type="scientific">Parafrankia soli</name>
    <dbReference type="NCBI Taxonomy" id="2599596"/>
    <lineage>
        <taxon>Bacteria</taxon>
        <taxon>Bacillati</taxon>
        <taxon>Actinomycetota</taxon>
        <taxon>Actinomycetes</taxon>
        <taxon>Frankiales</taxon>
        <taxon>Frankiaceae</taxon>
        <taxon>Parafrankia</taxon>
    </lineage>
</organism>
<proteinExistence type="predicted"/>
<dbReference type="Proteomes" id="UP000179769">
    <property type="component" value="Unassembled WGS sequence"/>
</dbReference>
<name>A0A1S1PDB9_9ACTN</name>
<sequence>MIRKHTSSYLQLPYQSMFRKEWKGTRPATSLGKRWGTMVRKEERPGFVPAAEAHRTPVLLFAWILSR</sequence>
<accession>A0A1S1PDB9</accession>
<dbReference type="AlphaFoldDB" id="A0A1S1PDB9"/>
<gene>
    <name evidence="1" type="ORF">BBK14_29485</name>
</gene>
<reference evidence="2" key="1">
    <citation type="submission" date="2016-07" db="EMBL/GenBank/DDBJ databases">
        <title>Frankia sp. NRRL B-16219 Genome sequencing.</title>
        <authorList>
            <person name="Ghodhbane-Gtari F."/>
            <person name="Swanson E."/>
            <person name="Gueddou A."/>
            <person name="Louati M."/>
            <person name="Nouioui I."/>
            <person name="Hezbri K."/>
            <person name="Abebe-Akele F."/>
            <person name="Simpson S."/>
            <person name="Morris K."/>
            <person name="Thomas K."/>
            <person name="Gtari M."/>
            <person name="Tisa L.S."/>
        </authorList>
    </citation>
    <scope>NUCLEOTIDE SEQUENCE [LARGE SCALE GENOMIC DNA]</scope>
    <source>
        <strain evidence="2">NRRL B-16219</strain>
    </source>
</reference>